<dbReference type="InterPro" id="IPR006268">
    <property type="entry name" value="DAHP_syn_2"/>
</dbReference>
<sequence>MVIVTKTDATEADVNAVVKRIEGAGLKAQVSVGERHTVIGVIGDKTVLGDIPIESMSGVDRTMPITAPFKLASREFRNEPTVIAVNDTKIGGRQVPVIAGPCAVESTEQIVTIAQQVKSAGASFIRGGAFKPRTGPYSFQGYGEEALKMLEAAKAETGLGIVTEVMTPHEVELVGEYTDMFQLGTRNMTNFYLLREVGRANKPVILKRGMSATIEEWLLAAEYILAEGNPDVILCERGIRTFETHTRNTLDLNAVPVIHELSHLPIVVDPSHGTGIRSLVCDMTKASVAAGADGLLLEVHHDPDHSMTGDGAQSLFPDQFETLMRELKPIAIAVGREM</sequence>
<dbReference type="Pfam" id="PF18152">
    <property type="entry name" value="DAHP_snth_FXD"/>
    <property type="match status" value="1"/>
</dbReference>
<dbReference type="InterPro" id="IPR006218">
    <property type="entry name" value="DAHP1/KDSA"/>
</dbReference>
<evidence type="ECO:0000256" key="1">
    <source>
        <dbReference type="ARBA" id="ARBA00022679"/>
    </source>
</evidence>
<dbReference type="InterPro" id="IPR013785">
    <property type="entry name" value="Aldolase_TIM"/>
</dbReference>
<dbReference type="Gene3D" id="3.30.70.1140">
    <property type="entry name" value="Phospho-2-dehydro-3-deoxyheptonate aldolase, domain 1"/>
    <property type="match status" value="1"/>
</dbReference>
<feature type="domain" description="DAHP synthetase I/KDSA" evidence="2">
    <location>
        <begin position="87"/>
        <end position="327"/>
    </location>
</feature>
<dbReference type="PANTHER" id="PTHR43018">
    <property type="entry name" value="PHOSPHO-2-DEHYDRO-3-DEOXYHEPTONATE ALDOLASE"/>
    <property type="match status" value="1"/>
</dbReference>
<dbReference type="GO" id="GO:0016740">
    <property type="term" value="F:transferase activity"/>
    <property type="evidence" value="ECO:0007669"/>
    <property type="project" value="UniProtKB-KW"/>
</dbReference>
<dbReference type="GO" id="GO:0016832">
    <property type="term" value="F:aldehyde-lyase activity"/>
    <property type="evidence" value="ECO:0007669"/>
    <property type="project" value="InterPro"/>
</dbReference>
<dbReference type="NCBIfam" id="NF006421">
    <property type="entry name" value="PRK08673.1"/>
    <property type="match status" value="1"/>
</dbReference>
<dbReference type="NCBIfam" id="TIGR01361">
    <property type="entry name" value="DAHP_synth_Bsub"/>
    <property type="match status" value="1"/>
</dbReference>
<proteinExistence type="predicted"/>
<gene>
    <name evidence="4" type="ORF">GBAR_LOCUS26886</name>
</gene>
<evidence type="ECO:0000313" key="5">
    <source>
        <dbReference type="Proteomes" id="UP001174909"/>
    </source>
</evidence>
<dbReference type="InterPro" id="IPR052899">
    <property type="entry name" value="Class-I_DAHP_synthase"/>
</dbReference>
<feature type="domain" description="DAHP synthase ferredoxin-like" evidence="3">
    <location>
        <begin position="1"/>
        <end position="66"/>
    </location>
</feature>
<dbReference type="EMBL" id="CASHTH010003749">
    <property type="protein sequence ID" value="CAI8048775.1"/>
    <property type="molecule type" value="Genomic_DNA"/>
</dbReference>
<dbReference type="InterPro" id="IPR041071">
    <property type="entry name" value="DAHP_snth_FXD"/>
</dbReference>
<dbReference type="NCBIfam" id="NF009239">
    <property type="entry name" value="PRK12595.1"/>
    <property type="match status" value="1"/>
</dbReference>
<dbReference type="Gene3D" id="3.20.20.70">
    <property type="entry name" value="Aldolase class I"/>
    <property type="match status" value="1"/>
</dbReference>
<protein>
    <submittedName>
        <fullName evidence="4">Phospho-2-dehydro-3-deoxyheptonate aldolase</fullName>
    </submittedName>
</protein>
<keyword evidence="1" id="KW-0808">Transferase</keyword>
<keyword evidence="5" id="KW-1185">Reference proteome</keyword>
<name>A0AA35XET5_GEOBA</name>
<evidence type="ECO:0000259" key="2">
    <source>
        <dbReference type="Pfam" id="PF00793"/>
    </source>
</evidence>
<reference evidence="4" key="1">
    <citation type="submission" date="2023-03" db="EMBL/GenBank/DDBJ databases">
        <authorList>
            <person name="Steffen K."/>
            <person name="Cardenas P."/>
        </authorList>
    </citation>
    <scope>NUCLEOTIDE SEQUENCE</scope>
</reference>
<accession>A0AA35XET5</accession>
<dbReference type="Proteomes" id="UP001174909">
    <property type="component" value="Unassembled WGS sequence"/>
</dbReference>
<dbReference type="Pfam" id="PF00793">
    <property type="entry name" value="DAHP_synth_1"/>
    <property type="match status" value="1"/>
</dbReference>
<organism evidence="4 5">
    <name type="scientific">Geodia barretti</name>
    <name type="common">Barrett's horny sponge</name>
    <dbReference type="NCBI Taxonomy" id="519541"/>
    <lineage>
        <taxon>Eukaryota</taxon>
        <taxon>Metazoa</taxon>
        <taxon>Porifera</taxon>
        <taxon>Demospongiae</taxon>
        <taxon>Heteroscleromorpha</taxon>
        <taxon>Tetractinellida</taxon>
        <taxon>Astrophorina</taxon>
        <taxon>Geodiidae</taxon>
        <taxon>Geodia</taxon>
    </lineage>
</organism>
<evidence type="ECO:0000259" key="3">
    <source>
        <dbReference type="Pfam" id="PF18152"/>
    </source>
</evidence>
<dbReference type="SUPFAM" id="SSF51569">
    <property type="entry name" value="Aldolase"/>
    <property type="match status" value="1"/>
</dbReference>
<dbReference type="PANTHER" id="PTHR43018:SF2">
    <property type="entry name" value="PHOSPHO-2-DEHYDRO-3-DEOXYHEPTONATE ALDOLASE"/>
    <property type="match status" value="1"/>
</dbReference>
<dbReference type="GO" id="GO:0009073">
    <property type="term" value="P:aromatic amino acid family biosynthetic process"/>
    <property type="evidence" value="ECO:0007669"/>
    <property type="project" value="InterPro"/>
</dbReference>
<dbReference type="AlphaFoldDB" id="A0AA35XET5"/>
<evidence type="ECO:0000313" key="4">
    <source>
        <dbReference type="EMBL" id="CAI8048775.1"/>
    </source>
</evidence>
<comment type="caution">
    <text evidence="4">The sequence shown here is derived from an EMBL/GenBank/DDBJ whole genome shotgun (WGS) entry which is preliminary data.</text>
</comment>